<reference evidence="11 12" key="1">
    <citation type="submission" date="2018-12" db="EMBL/GenBank/DDBJ databases">
        <authorList>
            <person name="Grouzdev D.S."/>
            <person name="Krutkina M.S."/>
        </authorList>
    </citation>
    <scope>NUCLEOTIDE SEQUENCE [LARGE SCALE GENOMIC DNA]</scope>
    <source>
        <strain evidence="11 12">RmlP026</strain>
    </source>
</reference>
<dbReference type="CDD" id="cd06261">
    <property type="entry name" value="TM_PBP2"/>
    <property type="match status" value="1"/>
</dbReference>
<evidence type="ECO:0000313" key="12">
    <source>
        <dbReference type="Proteomes" id="UP000290759"/>
    </source>
</evidence>
<evidence type="ECO:0000256" key="5">
    <source>
        <dbReference type="ARBA" id="ARBA00022692"/>
    </source>
</evidence>
<dbReference type="InterPro" id="IPR035906">
    <property type="entry name" value="MetI-like_sf"/>
</dbReference>
<dbReference type="Pfam" id="PF00528">
    <property type="entry name" value="BPD_transp_1"/>
    <property type="match status" value="1"/>
</dbReference>
<dbReference type="Gene3D" id="1.10.3720.10">
    <property type="entry name" value="MetI-like"/>
    <property type="match status" value="1"/>
</dbReference>
<feature type="domain" description="ABC transmembrane type-1" evidence="10">
    <location>
        <begin position="21"/>
        <end position="209"/>
    </location>
</feature>
<name>A0A4Q2U551_9HYPH</name>
<keyword evidence="8 9" id="KW-0472">Membrane</keyword>
<keyword evidence="6" id="KW-0029">Amino-acid transport</keyword>
<evidence type="ECO:0000256" key="9">
    <source>
        <dbReference type="RuleBase" id="RU363032"/>
    </source>
</evidence>
<feature type="transmembrane region" description="Helical" evidence="9">
    <location>
        <begin position="20"/>
        <end position="45"/>
    </location>
</feature>
<dbReference type="AlphaFoldDB" id="A0A4Q2U551"/>
<comment type="similarity">
    <text evidence="2">Belongs to the binding-protein-dependent transport system permease family. HisMQ subfamily.</text>
</comment>
<dbReference type="EMBL" id="QYBB01000036">
    <property type="protein sequence ID" value="RYC29935.1"/>
    <property type="molecule type" value="Genomic_DNA"/>
</dbReference>
<protein>
    <submittedName>
        <fullName evidence="11">Amino acid ABC transporter permease</fullName>
    </submittedName>
</protein>
<keyword evidence="5 9" id="KW-0812">Transmembrane</keyword>
<comment type="caution">
    <text evidence="11">The sequence shown here is derived from an EMBL/GenBank/DDBJ whole genome shotgun (WGS) entry which is preliminary data.</text>
</comment>
<keyword evidence="3 9" id="KW-0813">Transport</keyword>
<dbReference type="NCBIfam" id="TIGR01726">
    <property type="entry name" value="HEQRo_perm_3TM"/>
    <property type="match status" value="1"/>
</dbReference>
<organism evidence="11 12">
    <name type="scientific">Lichenibacterium minor</name>
    <dbReference type="NCBI Taxonomy" id="2316528"/>
    <lineage>
        <taxon>Bacteria</taxon>
        <taxon>Pseudomonadati</taxon>
        <taxon>Pseudomonadota</taxon>
        <taxon>Alphaproteobacteria</taxon>
        <taxon>Hyphomicrobiales</taxon>
        <taxon>Lichenihabitantaceae</taxon>
        <taxon>Lichenibacterium</taxon>
    </lineage>
</organism>
<dbReference type="OrthoDB" id="9814902at2"/>
<proteinExistence type="inferred from homology"/>
<evidence type="ECO:0000259" key="10">
    <source>
        <dbReference type="PROSITE" id="PS50928"/>
    </source>
</evidence>
<feature type="transmembrane region" description="Helical" evidence="9">
    <location>
        <begin position="74"/>
        <end position="99"/>
    </location>
</feature>
<dbReference type="RefSeq" id="WP_129228935.1">
    <property type="nucleotide sequence ID" value="NZ_QYBB01000036.1"/>
</dbReference>
<evidence type="ECO:0000313" key="11">
    <source>
        <dbReference type="EMBL" id="RYC29935.1"/>
    </source>
</evidence>
<keyword evidence="4" id="KW-1003">Cell membrane</keyword>
<dbReference type="GO" id="GO:0043190">
    <property type="term" value="C:ATP-binding cassette (ABC) transporter complex"/>
    <property type="evidence" value="ECO:0007669"/>
    <property type="project" value="InterPro"/>
</dbReference>
<evidence type="ECO:0000256" key="3">
    <source>
        <dbReference type="ARBA" id="ARBA00022448"/>
    </source>
</evidence>
<dbReference type="InterPro" id="IPR000515">
    <property type="entry name" value="MetI-like"/>
</dbReference>
<feature type="transmembrane region" description="Helical" evidence="9">
    <location>
        <begin position="190"/>
        <end position="212"/>
    </location>
</feature>
<evidence type="ECO:0000256" key="7">
    <source>
        <dbReference type="ARBA" id="ARBA00022989"/>
    </source>
</evidence>
<dbReference type="PROSITE" id="PS50928">
    <property type="entry name" value="ABC_TM1"/>
    <property type="match status" value="1"/>
</dbReference>
<evidence type="ECO:0000256" key="1">
    <source>
        <dbReference type="ARBA" id="ARBA00004429"/>
    </source>
</evidence>
<evidence type="ECO:0000256" key="2">
    <source>
        <dbReference type="ARBA" id="ARBA00010072"/>
    </source>
</evidence>
<comment type="subcellular location">
    <subcellularLocation>
        <location evidence="1">Cell inner membrane</location>
        <topology evidence="1">Multi-pass membrane protein</topology>
    </subcellularLocation>
    <subcellularLocation>
        <location evidence="9">Cell membrane</location>
        <topology evidence="9">Multi-pass membrane protein</topology>
    </subcellularLocation>
</comment>
<dbReference type="InterPro" id="IPR043429">
    <property type="entry name" value="ArtM/GltK/GlnP/TcyL/YhdX-like"/>
</dbReference>
<keyword evidence="7 9" id="KW-1133">Transmembrane helix</keyword>
<dbReference type="PANTHER" id="PTHR30614">
    <property type="entry name" value="MEMBRANE COMPONENT OF AMINO ACID ABC TRANSPORTER"/>
    <property type="match status" value="1"/>
</dbReference>
<evidence type="ECO:0000256" key="8">
    <source>
        <dbReference type="ARBA" id="ARBA00023136"/>
    </source>
</evidence>
<dbReference type="GO" id="GO:0006865">
    <property type="term" value="P:amino acid transport"/>
    <property type="evidence" value="ECO:0007669"/>
    <property type="project" value="UniProtKB-KW"/>
</dbReference>
<evidence type="ECO:0000256" key="6">
    <source>
        <dbReference type="ARBA" id="ARBA00022970"/>
    </source>
</evidence>
<dbReference type="Proteomes" id="UP000290759">
    <property type="component" value="Unassembled WGS sequence"/>
</dbReference>
<dbReference type="GO" id="GO:0022857">
    <property type="term" value="F:transmembrane transporter activity"/>
    <property type="evidence" value="ECO:0007669"/>
    <property type="project" value="InterPro"/>
</dbReference>
<gene>
    <name evidence="11" type="ORF">D3273_21440</name>
</gene>
<reference evidence="11 12" key="2">
    <citation type="submission" date="2019-02" db="EMBL/GenBank/DDBJ databases">
        <title>'Lichenibacterium ramalinii' gen. nov. sp. nov., 'Lichenibacterium minor' gen. nov. sp. nov.</title>
        <authorList>
            <person name="Pankratov T."/>
        </authorList>
    </citation>
    <scope>NUCLEOTIDE SEQUENCE [LARGE SCALE GENOMIC DNA]</scope>
    <source>
        <strain evidence="11 12">RmlP026</strain>
    </source>
</reference>
<keyword evidence="12" id="KW-1185">Reference proteome</keyword>
<evidence type="ECO:0000256" key="4">
    <source>
        <dbReference type="ARBA" id="ARBA00022475"/>
    </source>
</evidence>
<accession>A0A4Q2U551</accession>
<sequence length="226" mass="24892">MISDATLDLVREWLPELLVAAAQTLEMTALAYALSVVAGLFVALGEMSRRRWLARCCRVYIEFVRGTPTLTQLFLIYFGLPAFGIVLPSFGAAVVALGLHYAASMSEIYRGGIAAVDLGQAEAASAVGMTRAEALRHIVLPQALRVILPPMGNSLVSLLKDTSVASLIAAPELMMRADDLTSEYYMPMQIYLVTGVMYFIMAFPLSMAVRWLERSLIRSRLRQRRA</sequence>
<dbReference type="InterPro" id="IPR010065">
    <property type="entry name" value="AA_ABC_transptr_permease_3TM"/>
</dbReference>
<dbReference type="SUPFAM" id="SSF161098">
    <property type="entry name" value="MetI-like"/>
    <property type="match status" value="1"/>
</dbReference>
<dbReference type="PANTHER" id="PTHR30614:SF0">
    <property type="entry name" value="L-CYSTINE TRANSPORT SYSTEM PERMEASE PROTEIN TCYL"/>
    <property type="match status" value="1"/>
</dbReference>